<dbReference type="OrthoDB" id="341421at2759"/>
<dbReference type="SUPFAM" id="SSF82199">
    <property type="entry name" value="SET domain"/>
    <property type="match status" value="1"/>
</dbReference>
<gene>
    <name evidence="4" type="ORF">BN946_scf184799.g67</name>
</gene>
<sequence length="236" mass="26906">MLDVMDDLDTQRWERLLEWLRDKHGMDTDALHVEPRQVSVNTRCIYYRLRQNRSDPDNFALCPILDFSNHGPDDTHIFPVVESDIWDVTIPRAPGSLRRAKTDPFVFFGPSDRSVPEGEELLLKYGAHSNRFLFVEYGFVNSCDEGAIESGKFAGEVDVQELIEELVERTGPIKSLIKSTLEETGYWGEWTIHSTPEPAHPSWRLIAALRLLCALQGFADTSQGIESIISVWEKVT</sequence>
<evidence type="ECO:0000313" key="5">
    <source>
        <dbReference type="Proteomes" id="UP000029665"/>
    </source>
</evidence>
<organism evidence="4 5">
    <name type="scientific">Pycnoporus cinnabarinus</name>
    <name type="common">Cinnabar-red polypore</name>
    <name type="synonym">Trametes cinnabarina</name>
    <dbReference type="NCBI Taxonomy" id="5643"/>
    <lineage>
        <taxon>Eukaryota</taxon>
        <taxon>Fungi</taxon>
        <taxon>Dikarya</taxon>
        <taxon>Basidiomycota</taxon>
        <taxon>Agaricomycotina</taxon>
        <taxon>Agaricomycetes</taxon>
        <taxon>Polyporales</taxon>
        <taxon>Polyporaceae</taxon>
        <taxon>Trametes</taxon>
    </lineage>
</organism>
<dbReference type="STRING" id="5643.A0A060S255"/>
<evidence type="ECO:0000256" key="3">
    <source>
        <dbReference type="ARBA" id="ARBA00022691"/>
    </source>
</evidence>
<dbReference type="EMBL" id="CCBP010000011">
    <property type="protein sequence ID" value="CDO68340.1"/>
    <property type="molecule type" value="Genomic_DNA"/>
</dbReference>
<dbReference type="InterPro" id="IPR050600">
    <property type="entry name" value="SETD3_SETD6_MTase"/>
</dbReference>
<name>A0A060S255_PYCCI</name>
<dbReference type="AlphaFoldDB" id="A0A060S255"/>
<keyword evidence="5" id="KW-1185">Reference proteome</keyword>
<keyword evidence="1" id="KW-0489">Methyltransferase</keyword>
<reference evidence="4" key="1">
    <citation type="submission" date="2014-01" db="EMBL/GenBank/DDBJ databases">
        <title>The genome of the white-rot fungus Pycnoporus cinnabarinus: a basidiomycete model with a versatile arsenal for lignocellulosic biomass breakdown.</title>
        <authorList>
            <person name="Levasseur A."/>
            <person name="Lomascolo A."/>
            <person name="Ruiz-Duenas F.J."/>
            <person name="Uzan E."/>
            <person name="Piumi F."/>
            <person name="Kues U."/>
            <person name="Ram A.F.J."/>
            <person name="Murat C."/>
            <person name="Haon M."/>
            <person name="Benoit I."/>
            <person name="Arfi Y."/>
            <person name="Chevret D."/>
            <person name="Drula E."/>
            <person name="Kwon M.J."/>
            <person name="Gouret P."/>
            <person name="Lesage-Meessen L."/>
            <person name="Lombard V."/>
            <person name="Mariette J."/>
            <person name="Noirot C."/>
            <person name="Park J."/>
            <person name="Patyshakuliyeva A."/>
            <person name="Wieneger R.A.B."/>
            <person name="Wosten H.A.B."/>
            <person name="Martin F."/>
            <person name="Coutinho P.M."/>
            <person name="de Vries R."/>
            <person name="Martinez A.T."/>
            <person name="Klopp C."/>
            <person name="Pontarotti P."/>
            <person name="Henrissat B."/>
            <person name="Record E."/>
        </authorList>
    </citation>
    <scope>NUCLEOTIDE SEQUENCE [LARGE SCALE GENOMIC DNA]</scope>
    <source>
        <strain evidence="4">BRFM137</strain>
    </source>
</reference>
<dbReference type="PANTHER" id="PTHR13271">
    <property type="entry name" value="UNCHARACTERIZED PUTATIVE METHYLTRANSFERASE"/>
    <property type="match status" value="1"/>
</dbReference>
<dbReference type="Proteomes" id="UP000029665">
    <property type="component" value="Unassembled WGS sequence"/>
</dbReference>
<dbReference type="GO" id="GO:0016279">
    <property type="term" value="F:protein-lysine N-methyltransferase activity"/>
    <property type="evidence" value="ECO:0007669"/>
    <property type="project" value="TreeGrafter"/>
</dbReference>
<evidence type="ECO:0000256" key="1">
    <source>
        <dbReference type="ARBA" id="ARBA00022603"/>
    </source>
</evidence>
<dbReference type="PANTHER" id="PTHR13271:SF47">
    <property type="entry name" value="ACTIN-HISTIDINE N-METHYLTRANSFERASE"/>
    <property type="match status" value="1"/>
</dbReference>
<accession>A0A060S255</accession>
<evidence type="ECO:0000256" key="2">
    <source>
        <dbReference type="ARBA" id="ARBA00022679"/>
    </source>
</evidence>
<keyword evidence="3" id="KW-0949">S-adenosyl-L-methionine</keyword>
<dbReference type="HOGENOM" id="CLU_1175952_0_0_1"/>
<keyword evidence="2" id="KW-0808">Transferase</keyword>
<evidence type="ECO:0008006" key="6">
    <source>
        <dbReference type="Google" id="ProtNLM"/>
    </source>
</evidence>
<comment type="caution">
    <text evidence="4">The sequence shown here is derived from an EMBL/GenBank/DDBJ whole genome shotgun (WGS) entry which is preliminary data.</text>
</comment>
<dbReference type="GO" id="GO:0032259">
    <property type="term" value="P:methylation"/>
    <property type="evidence" value="ECO:0007669"/>
    <property type="project" value="UniProtKB-KW"/>
</dbReference>
<proteinExistence type="predicted"/>
<dbReference type="Gene3D" id="3.90.1410.10">
    <property type="entry name" value="set domain protein methyltransferase, domain 1"/>
    <property type="match status" value="1"/>
</dbReference>
<dbReference type="InterPro" id="IPR046341">
    <property type="entry name" value="SET_dom_sf"/>
</dbReference>
<evidence type="ECO:0000313" key="4">
    <source>
        <dbReference type="EMBL" id="CDO68340.1"/>
    </source>
</evidence>
<protein>
    <recommendedName>
        <fullName evidence="6">SET domain-containing protein</fullName>
    </recommendedName>
</protein>